<accession>A0A7M4DGS5</accession>
<evidence type="ECO:0000313" key="3">
    <source>
        <dbReference type="EMBL" id="VZO36118.1"/>
    </source>
</evidence>
<keyword evidence="3" id="KW-0808">Transferase</keyword>
<evidence type="ECO:0000313" key="4">
    <source>
        <dbReference type="Proteomes" id="UP000419743"/>
    </source>
</evidence>
<dbReference type="EMBL" id="CACRYJ010000017">
    <property type="protein sequence ID" value="VZO36118.1"/>
    <property type="molecule type" value="Genomic_DNA"/>
</dbReference>
<keyword evidence="3" id="KW-0418">Kinase</keyword>
<organism evidence="3 4">
    <name type="scientific">Occultella aeris</name>
    <dbReference type="NCBI Taxonomy" id="2761496"/>
    <lineage>
        <taxon>Bacteria</taxon>
        <taxon>Bacillati</taxon>
        <taxon>Actinomycetota</taxon>
        <taxon>Actinomycetes</taxon>
        <taxon>Micrococcales</taxon>
        <taxon>Ruaniaceae</taxon>
        <taxon>Occultella</taxon>
    </lineage>
</organism>
<dbReference type="GO" id="GO:0016301">
    <property type="term" value="F:kinase activity"/>
    <property type="evidence" value="ECO:0007669"/>
    <property type="project" value="UniProtKB-KW"/>
</dbReference>
<dbReference type="Gene3D" id="3.40.1190.20">
    <property type="match status" value="1"/>
</dbReference>
<feature type="region of interest" description="Disordered" evidence="1">
    <location>
        <begin position="112"/>
        <end position="131"/>
    </location>
</feature>
<dbReference type="InterPro" id="IPR029056">
    <property type="entry name" value="Ribokinase-like"/>
</dbReference>
<dbReference type="RefSeq" id="WP_156740135.1">
    <property type="nucleotide sequence ID" value="NZ_CACRYJ010000017.1"/>
</dbReference>
<protein>
    <submittedName>
        <fullName evidence="3">PfkB family carbohydrate kinase</fullName>
    </submittedName>
</protein>
<evidence type="ECO:0000259" key="2">
    <source>
        <dbReference type="Pfam" id="PF00294"/>
    </source>
</evidence>
<proteinExistence type="predicted"/>
<reference evidence="3 4" key="1">
    <citation type="submission" date="2019-11" db="EMBL/GenBank/DDBJ databases">
        <authorList>
            <person name="Criscuolo A."/>
        </authorList>
    </citation>
    <scope>NUCLEOTIDE SEQUENCE [LARGE SCALE GENOMIC DNA]</scope>
    <source>
        <strain evidence="3">CIP111667</strain>
    </source>
</reference>
<comment type="caution">
    <text evidence="3">The sequence shown here is derived from an EMBL/GenBank/DDBJ whole genome shotgun (WGS) entry which is preliminary data.</text>
</comment>
<dbReference type="Proteomes" id="UP000419743">
    <property type="component" value="Unassembled WGS sequence"/>
</dbReference>
<dbReference type="Pfam" id="PF00294">
    <property type="entry name" value="PfkB"/>
    <property type="match status" value="1"/>
</dbReference>
<gene>
    <name evidence="3" type="ORF">HALOF300_01322</name>
</gene>
<feature type="domain" description="Carbohydrate kinase PfkB" evidence="2">
    <location>
        <begin position="195"/>
        <end position="272"/>
    </location>
</feature>
<sequence length="307" mass="32173">MRTVLVDGGLSRDHLVTVGRPPRYDEPGGPGVYASLAAVLAVSLLRRRRPESTQVALSTTLPRTDEDIRAVLAGAGVDLSLCVDGPAIPKLWILNSAQGRRIVRTAAAATAHELDETDDPGTAPPAQQGTTAPDALLRCAPVRALEGHRPAVTLVDPDQRSLAAGGWDYLAELTPRTDVYLPSRVQLTQLDADPVEAAWELRRRTGRSVVARLDVEGSLVLPSDGGAWRVAARTVDVEETTGAGDSHAGALAAALAQPGMTLVDATLLATAVVARNLAGPGISGLIAGDEITENELRGIRVAEEEQP</sequence>
<dbReference type="InterPro" id="IPR011611">
    <property type="entry name" value="PfkB_dom"/>
</dbReference>
<dbReference type="SUPFAM" id="SSF53613">
    <property type="entry name" value="Ribokinase-like"/>
    <property type="match status" value="1"/>
</dbReference>
<keyword evidence="4" id="KW-1185">Reference proteome</keyword>
<dbReference type="AlphaFoldDB" id="A0A7M4DGS5"/>
<name>A0A7M4DGS5_9MICO</name>
<evidence type="ECO:0000256" key="1">
    <source>
        <dbReference type="SAM" id="MobiDB-lite"/>
    </source>
</evidence>